<comment type="caution">
    <text evidence="1">The sequence shown here is derived from an EMBL/GenBank/DDBJ whole genome shotgun (WGS) entry which is preliminary data.</text>
</comment>
<dbReference type="InterPro" id="IPR013785">
    <property type="entry name" value="Aldolase_TIM"/>
</dbReference>
<evidence type="ECO:0000313" key="2">
    <source>
        <dbReference type="Proteomes" id="UP001465976"/>
    </source>
</evidence>
<dbReference type="Gene3D" id="3.20.20.70">
    <property type="entry name" value="Aldolase class I"/>
    <property type="match status" value="1"/>
</dbReference>
<name>A0ABR3FKJ4_9AGAR</name>
<proteinExistence type="predicted"/>
<sequence>MDLLSQKVSEALADTSELANSFSNALVDEAVKYRFRSCCVNSIYVNRVAEKLKGASFETIACAVIGFPLGASTTAAKAFEIRDAITSGAQEIDMVMPIGLLKTQDYAAVHTNISFIVQAAAPVPVKVIVY</sequence>
<dbReference type="SUPFAM" id="SSF51569">
    <property type="entry name" value="Aldolase"/>
    <property type="match status" value="1"/>
</dbReference>
<reference evidence="1 2" key="1">
    <citation type="submission" date="2024-02" db="EMBL/GenBank/DDBJ databases">
        <title>A draft genome for the cacao thread blight pathogen Marasmius crinis-equi.</title>
        <authorList>
            <person name="Cohen S.P."/>
            <person name="Baruah I.K."/>
            <person name="Amoako-Attah I."/>
            <person name="Bukari Y."/>
            <person name="Meinhardt L.W."/>
            <person name="Bailey B.A."/>
        </authorList>
    </citation>
    <scope>NUCLEOTIDE SEQUENCE [LARGE SCALE GENOMIC DNA]</scope>
    <source>
        <strain evidence="1 2">GH-76</strain>
    </source>
</reference>
<evidence type="ECO:0000313" key="1">
    <source>
        <dbReference type="EMBL" id="KAL0575919.1"/>
    </source>
</evidence>
<dbReference type="Proteomes" id="UP001465976">
    <property type="component" value="Unassembled WGS sequence"/>
</dbReference>
<dbReference type="PANTHER" id="PTHR10889">
    <property type="entry name" value="DEOXYRIBOSE-PHOSPHATE ALDOLASE"/>
    <property type="match status" value="1"/>
</dbReference>
<keyword evidence="2" id="KW-1185">Reference proteome</keyword>
<gene>
    <name evidence="1" type="ORF">V5O48_006065</name>
</gene>
<organism evidence="1 2">
    <name type="scientific">Marasmius crinis-equi</name>
    <dbReference type="NCBI Taxonomy" id="585013"/>
    <lineage>
        <taxon>Eukaryota</taxon>
        <taxon>Fungi</taxon>
        <taxon>Dikarya</taxon>
        <taxon>Basidiomycota</taxon>
        <taxon>Agaricomycotina</taxon>
        <taxon>Agaricomycetes</taxon>
        <taxon>Agaricomycetidae</taxon>
        <taxon>Agaricales</taxon>
        <taxon>Marasmiineae</taxon>
        <taxon>Marasmiaceae</taxon>
        <taxon>Marasmius</taxon>
    </lineage>
</organism>
<accession>A0ABR3FKJ4</accession>
<dbReference type="EMBL" id="JBAHYK010000263">
    <property type="protein sequence ID" value="KAL0575919.1"/>
    <property type="molecule type" value="Genomic_DNA"/>
</dbReference>
<dbReference type="InterPro" id="IPR011343">
    <property type="entry name" value="DeoC"/>
</dbReference>
<dbReference type="PANTHER" id="PTHR10889:SF1">
    <property type="entry name" value="DEOXYRIBOSE-PHOSPHATE ALDOLASE"/>
    <property type="match status" value="1"/>
</dbReference>
<protein>
    <recommendedName>
        <fullName evidence="3">Deoxyribose-phosphate aldolase</fullName>
    </recommendedName>
</protein>
<evidence type="ECO:0008006" key="3">
    <source>
        <dbReference type="Google" id="ProtNLM"/>
    </source>
</evidence>